<evidence type="ECO:0008006" key="10">
    <source>
        <dbReference type="Google" id="ProtNLM"/>
    </source>
</evidence>
<dbReference type="InterPro" id="IPR052374">
    <property type="entry name" value="SERAC1"/>
</dbReference>
<keyword evidence="4" id="KW-0256">Endoplasmic reticulum</keyword>
<dbReference type="InterPro" id="IPR027417">
    <property type="entry name" value="P-loop_NTPase"/>
</dbReference>
<evidence type="ECO:0000256" key="3">
    <source>
        <dbReference type="ARBA" id="ARBA00004370"/>
    </source>
</evidence>
<evidence type="ECO:0000256" key="5">
    <source>
        <dbReference type="ARBA" id="ARBA00023128"/>
    </source>
</evidence>
<dbReference type="GO" id="GO:0005739">
    <property type="term" value="C:mitochondrion"/>
    <property type="evidence" value="ECO:0007669"/>
    <property type="project" value="UniProtKB-SubCell"/>
</dbReference>
<evidence type="ECO:0000313" key="9">
    <source>
        <dbReference type="Proteomes" id="UP000696280"/>
    </source>
</evidence>
<evidence type="ECO:0000256" key="6">
    <source>
        <dbReference type="ARBA" id="ARBA00023136"/>
    </source>
</evidence>
<dbReference type="Gene3D" id="3.40.50.300">
    <property type="entry name" value="P-loop containing nucleotide triphosphate hydrolases"/>
    <property type="match status" value="1"/>
</dbReference>
<organism evidence="8 9">
    <name type="scientific">Hymenoscyphus fraxineus</name>
    <dbReference type="NCBI Taxonomy" id="746836"/>
    <lineage>
        <taxon>Eukaryota</taxon>
        <taxon>Fungi</taxon>
        <taxon>Dikarya</taxon>
        <taxon>Ascomycota</taxon>
        <taxon>Pezizomycotina</taxon>
        <taxon>Leotiomycetes</taxon>
        <taxon>Helotiales</taxon>
        <taxon>Helotiaceae</taxon>
        <taxon>Hymenoscyphus</taxon>
    </lineage>
</organism>
<dbReference type="OrthoDB" id="5086500at2759"/>
<evidence type="ECO:0000256" key="1">
    <source>
        <dbReference type="ARBA" id="ARBA00004173"/>
    </source>
</evidence>
<dbReference type="SMART" id="SM00028">
    <property type="entry name" value="TPR"/>
    <property type="match status" value="4"/>
</dbReference>
<keyword evidence="9" id="KW-1185">Reference proteome</keyword>
<keyword evidence="7" id="KW-0175">Coiled coil</keyword>
<proteinExistence type="predicted"/>
<dbReference type="InterPro" id="IPR019734">
    <property type="entry name" value="TPR_rpt"/>
</dbReference>
<evidence type="ECO:0000256" key="4">
    <source>
        <dbReference type="ARBA" id="ARBA00022824"/>
    </source>
</evidence>
<dbReference type="GO" id="GO:0016020">
    <property type="term" value="C:membrane"/>
    <property type="evidence" value="ECO:0007669"/>
    <property type="project" value="UniProtKB-SubCell"/>
</dbReference>
<dbReference type="Pfam" id="PF13374">
    <property type="entry name" value="TPR_10"/>
    <property type="match status" value="2"/>
</dbReference>
<dbReference type="PANTHER" id="PTHR48182">
    <property type="entry name" value="PROTEIN SERAC1"/>
    <property type="match status" value="1"/>
</dbReference>
<dbReference type="Gene3D" id="3.40.50.1820">
    <property type="entry name" value="alpha/beta hydrolase"/>
    <property type="match status" value="1"/>
</dbReference>
<accession>A0A9N9KSS3</accession>
<evidence type="ECO:0000313" key="8">
    <source>
        <dbReference type="EMBL" id="CAG8951465.1"/>
    </source>
</evidence>
<reference evidence="8" key="1">
    <citation type="submission" date="2021-07" db="EMBL/GenBank/DDBJ databases">
        <authorList>
            <person name="Durling M."/>
        </authorList>
    </citation>
    <scope>NUCLEOTIDE SEQUENCE</scope>
</reference>
<sequence>MGLQILHPPPDQNKNIDITSRLTLDIIAIHGLNGHPLRTWTSPTSQTLWHRDLLPQSIPHARIQTFGYDATAAFSTNTSGIQEHARDLLRCVSESRTQSFEKSRPLIFIAHSLGGLVLKQALVIASKSEGRDYGNIWTSTPGILFFGTPHRGSELASYGAQLARVPTALSMKAEPVLLHSLSLGSAVLGELNEEFRILMDNKGEGREIISFYETVGMVGPRLVVEITSATVNPSREVVGWEVPVPVVGNHRDMCQFDTRDDPTYVTAVHSIQRLRRGKVQREEIRNEWYVVDQVVNPHFTGRSKMRNELSEALLGERFMGEREQKIFVLFGLGGSGKTQRQAGLPLSDPVMENKVFDLVLRFWGIFFIDATSISTVTESYQGISKKLKIKSPNPTSTVVDTVKDFLFTKDHWLLIVDNADDPRLDISPFIPGGTKGCILITTRNPDLIKFGNAGSQCVEQMEENDAVALLLRTSGMSTLPEAKQISRTDRNKTEAKEVVKALGCLALAIIQAGAVIRQRLVSLEGFRELYRERKRELLDSGTPKGSTEYQRSVYTTWEISLTIIREMKENYAILALELLRQFSFMHFDGIQESMFGKARSNETLFSNVNSSLATTSLVALMPKEWDAMLMGKAVRLLSSFSLIAIDADRRISMHPLVHEWSRNRIAEGERKKAWIAAAFTLSMGVHWTFDIEPQTKRRPFLPHIEACLHHYHEQIFTDEHGSQLQLLIFTALIFRVVYSENNHKNAIVLSRNAYHCAKKRLSAGEPLIAEASQAYAQDLHNFGRYDEAIEVWKELLNYQEAIGEKGIEINAAIIIALARTYNWSGAPQKAIQLCESLLQECQSLPGRGKMIFVHALETMGAAYRTIPSWKDARKCQEEALEMRKSIFGDNSECLETAVFYNLAETYNGLKKYKKAIAAQRQVIDLETKLYGEDDMRTIASISRLEEMRFDSGLPITSTISRKRTLAAKEKALQQIEESEGEVSNITLDYMRTLAREYSAVGWLGKSRSMQERVIEICTRRFGKDHPDTLAGVAELEWLDKILRFRKVCFWWIPKRISQRFEQ</sequence>
<feature type="coiled-coil region" evidence="7">
    <location>
        <begin position="961"/>
        <end position="988"/>
    </location>
</feature>
<dbReference type="SUPFAM" id="SSF52540">
    <property type="entry name" value="P-loop containing nucleoside triphosphate hydrolases"/>
    <property type="match status" value="1"/>
</dbReference>
<dbReference type="Proteomes" id="UP000696280">
    <property type="component" value="Unassembled WGS sequence"/>
</dbReference>
<comment type="subcellular location">
    <subcellularLocation>
        <location evidence="2">Endoplasmic reticulum</location>
    </subcellularLocation>
    <subcellularLocation>
        <location evidence="3">Membrane</location>
    </subcellularLocation>
    <subcellularLocation>
        <location evidence="1">Mitochondrion</location>
    </subcellularLocation>
</comment>
<dbReference type="SUPFAM" id="SSF48452">
    <property type="entry name" value="TPR-like"/>
    <property type="match status" value="1"/>
</dbReference>
<dbReference type="GO" id="GO:0005783">
    <property type="term" value="C:endoplasmic reticulum"/>
    <property type="evidence" value="ECO:0007669"/>
    <property type="project" value="UniProtKB-SubCell"/>
</dbReference>
<evidence type="ECO:0000256" key="2">
    <source>
        <dbReference type="ARBA" id="ARBA00004240"/>
    </source>
</evidence>
<dbReference type="InterPro" id="IPR011990">
    <property type="entry name" value="TPR-like_helical_dom_sf"/>
</dbReference>
<dbReference type="Gene3D" id="1.25.40.10">
    <property type="entry name" value="Tetratricopeptide repeat domain"/>
    <property type="match status" value="2"/>
</dbReference>
<protein>
    <recommendedName>
        <fullName evidence="10">NB-ARC domain-containing protein</fullName>
    </recommendedName>
</protein>
<dbReference type="PANTHER" id="PTHR48182:SF2">
    <property type="entry name" value="PROTEIN SERAC1"/>
    <property type="match status" value="1"/>
</dbReference>
<dbReference type="AlphaFoldDB" id="A0A9N9KSS3"/>
<dbReference type="InterPro" id="IPR029058">
    <property type="entry name" value="AB_hydrolase_fold"/>
</dbReference>
<comment type="caution">
    <text evidence="8">The sequence shown here is derived from an EMBL/GenBank/DDBJ whole genome shotgun (WGS) entry which is preliminary data.</text>
</comment>
<name>A0A9N9KSS3_9HELO</name>
<dbReference type="EMBL" id="CAJVRL010000043">
    <property type="protein sequence ID" value="CAG8951465.1"/>
    <property type="molecule type" value="Genomic_DNA"/>
</dbReference>
<evidence type="ECO:0000256" key="7">
    <source>
        <dbReference type="SAM" id="Coils"/>
    </source>
</evidence>
<dbReference type="SUPFAM" id="SSF53474">
    <property type="entry name" value="alpha/beta-Hydrolases"/>
    <property type="match status" value="1"/>
</dbReference>
<gene>
    <name evidence="8" type="ORF">HYFRA_00007381</name>
</gene>
<keyword evidence="6" id="KW-0472">Membrane</keyword>
<keyword evidence="5" id="KW-0496">Mitochondrion</keyword>